<gene>
    <name evidence="1" type="ORF">AWY79_08000</name>
    <name evidence="2" type="ORF">EDC59_101473</name>
</gene>
<evidence type="ECO:0008006" key="5">
    <source>
        <dbReference type="Google" id="ProtNLM"/>
    </source>
</evidence>
<evidence type="ECO:0000313" key="1">
    <source>
        <dbReference type="EMBL" id="AMK11059.1"/>
    </source>
</evidence>
<dbReference type="Proteomes" id="UP000055611">
    <property type="component" value="Chromosome"/>
</dbReference>
<dbReference type="RefSeq" id="WP_066802279.1">
    <property type="nucleotide sequence ID" value="NZ_CP014206.1"/>
</dbReference>
<sequence length="294" mass="33514">MLTFDLHFHANIHRMPERSKALRLQKLRWHMERSGIDYIASTEHAYKRPLEAYQRLSEAADGLKTEILPGVEAVSAEGIDVIYLYPTEDDLKRGLEDLQTFRWSVLDLGRIAADTGALTIVPHPFHIGKSSAGNILSRRAYKQLLRMTDYIEIHNGSALNVERRLSRSRAKFFFKKARVKLDKTLNLPLNDRGEGLGWAVSSDAHYPGEQYLVGRTDREIAPGDDVFDFLKQRIRFDYQEVSTLAENPLMSNTHLLRSFQGVMKEALVKEYVKTKGRAGTLATLGLYYGLFQVS</sequence>
<reference evidence="2 4" key="2">
    <citation type="submission" date="2019-03" db="EMBL/GenBank/DDBJ databases">
        <title>Genomic Encyclopedia of Type Strains, Phase IV (KMG-IV): sequencing the most valuable type-strain genomes for metagenomic binning, comparative biology and taxonomic classification.</title>
        <authorList>
            <person name="Goeker M."/>
        </authorList>
    </citation>
    <scope>NUCLEOTIDE SEQUENCE [LARGE SCALE GENOMIC DNA]</scope>
    <source>
        <strain evidence="2 4">DSM 101483</strain>
    </source>
</reference>
<dbReference type="SUPFAM" id="SSF89550">
    <property type="entry name" value="PHP domain-like"/>
    <property type="match status" value="1"/>
</dbReference>
<dbReference type="InterPro" id="IPR016195">
    <property type="entry name" value="Pol/histidinol_Pase-like"/>
</dbReference>
<evidence type="ECO:0000313" key="4">
    <source>
        <dbReference type="Proteomes" id="UP000295506"/>
    </source>
</evidence>
<keyword evidence="3" id="KW-1185">Reference proteome</keyword>
<evidence type="ECO:0000313" key="3">
    <source>
        <dbReference type="Proteomes" id="UP000055611"/>
    </source>
</evidence>
<dbReference type="AlphaFoldDB" id="A0A126QML6"/>
<dbReference type="KEGG" id="dej:AWY79_08000"/>
<name>A0A126QML6_9BACT</name>
<dbReference type="OrthoDB" id="5449346at2"/>
<dbReference type="EMBL" id="SOBK01000001">
    <property type="protein sequence ID" value="TDT92069.1"/>
    <property type="molecule type" value="Genomic_DNA"/>
</dbReference>
<reference evidence="1 3" key="1">
    <citation type="journal article" date="2016" name="Front. Microbiol.">
        <title>Genome Sequence of the Piezophilic, Mesophilic Sulfate-Reducing Bacterium Desulfovibrio indicus J2T.</title>
        <authorList>
            <person name="Cao J."/>
            <person name="Maignien L."/>
            <person name="Shao Z."/>
            <person name="Alain K."/>
            <person name="Jebbar M."/>
        </authorList>
    </citation>
    <scope>NUCLEOTIDE SEQUENCE [LARGE SCALE GENOMIC DNA]</scope>
    <source>
        <strain evidence="1 3">J2</strain>
    </source>
</reference>
<dbReference type="Proteomes" id="UP000295506">
    <property type="component" value="Unassembled WGS sequence"/>
</dbReference>
<protein>
    <recommendedName>
        <fullName evidence="5">Polymerase/histidinol phosphatase N-terminal domain-containing protein</fullName>
    </recommendedName>
</protein>
<proteinExistence type="predicted"/>
<dbReference type="Gene3D" id="3.20.20.140">
    <property type="entry name" value="Metal-dependent hydrolases"/>
    <property type="match status" value="1"/>
</dbReference>
<organism evidence="2 4">
    <name type="scientific">Pseudodesulfovibrio indicus</name>
    <dbReference type="NCBI Taxonomy" id="1716143"/>
    <lineage>
        <taxon>Bacteria</taxon>
        <taxon>Pseudomonadati</taxon>
        <taxon>Thermodesulfobacteriota</taxon>
        <taxon>Desulfovibrionia</taxon>
        <taxon>Desulfovibrionales</taxon>
        <taxon>Desulfovibrionaceae</taxon>
    </lineage>
</organism>
<dbReference type="EMBL" id="CP014206">
    <property type="protein sequence ID" value="AMK11059.1"/>
    <property type="molecule type" value="Genomic_DNA"/>
</dbReference>
<evidence type="ECO:0000313" key="2">
    <source>
        <dbReference type="EMBL" id="TDT92069.1"/>
    </source>
</evidence>
<accession>A0A126QML6</accession>